<dbReference type="PANTHER" id="PTHR24114:SF2">
    <property type="entry name" value="F-BOX DOMAIN-CONTAINING PROTEIN-RELATED"/>
    <property type="match status" value="1"/>
</dbReference>
<dbReference type="EMBL" id="CYKH01000035">
    <property type="protein sequence ID" value="CUE62878.1"/>
    <property type="molecule type" value="Genomic_DNA"/>
</dbReference>
<dbReference type="OMA" id="CINFGNG"/>
<accession>A0A0S4IN70</accession>
<dbReference type="PROSITE" id="PS51450">
    <property type="entry name" value="LRR"/>
    <property type="match status" value="1"/>
</dbReference>
<name>A0A0S4IN70_BODSA</name>
<dbReference type="SUPFAM" id="SSF52047">
    <property type="entry name" value="RNI-like"/>
    <property type="match status" value="2"/>
</dbReference>
<reference evidence="3" key="1">
    <citation type="submission" date="2015-09" db="EMBL/GenBank/DDBJ databases">
        <authorList>
            <consortium name="Pathogen Informatics"/>
        </authorList>
    </citation>
    <scope>NUCLEOTIDE SEQUENCE [LARGE SCALE GENOMIC DNA]</scope>
    <source>
        <strain evidence="3">Lake Konstanz</strain>
    </source>
</reference>
<dbReference type="AlphaFoldDB" id="A0A0S4IN70"/>
<gene>
    <name evidence="2" type="ORF">BSAL_50065</name>
</gene>
<sequence length="790" mass="85095">MTELERPSSPTQEAKRRAAEGAAAAAAAARAASELNWRTKRSTDTRELFNTKVPRVALSDSAMETERSRTAPPAAVPHSPYCRDDDAQHAGRAPAVHSLGDTAQLLAAGLSDRVDDIHLDSALSSNDANLIANILADPASVLKKLSLAGAFLKPIDADPSRVAAAAAALREEFPESNEETAEKLQAAVEKFKGEFTSYAKGIEYLAQKRSDPYLVIMQALSENHVLRELRLDGNALGAVNEEGRASYQSLRRLGKMIDANTSIRVLDLSANPMGPAGIGIVAKALTKNIAIHSLDISGNDIAGEAGDEDEDPEMEEEDPVFGEIVQGLEALSEVIKKNKFLRKLSMRHNRLKAEIDEGGEDDGVDTPLGKFLEPLKKYHRLQVLDMSSNELGAAGARMIANSLFTNKSIVLLDLSDNNLTPRGLVYMANLVAKSTTLQSLVLQKNDLSGKKGKRAQKEAHGAMLQFAAALRENQSLTSLNIAGNHLGPELAADFLSTITDVAGRLRSINLESNELCGGHIGEYDDRAIRSLALALGTVGCGLQDVNLAGNYIQPQGVHTLVTAGEYPLHSVTKLNLSRNGLSDAGVNLLGTCVPNLGMLTELNLSHNYILDPTPLTLALRTNPSIRHVHLSHNLLGDCSANNSLVELIDVIGGKPQYETLDLSFNELRDDHAKALAYLCHTATPPFRTLLLQGNPAISIDETIKMLQALARNTSIRAFRTTAQDQGDHLILLQCIQQTLMQNKTLEDVDVGLSLDVLDELTLIAGIKQQLLQNALNNGAVGSLQSTFQPF</sequence>
<evidence type="ECO:0000313" key="3">
    <source>
        <dbReference type="Proteomes" id="UP000051952"/>
    </source>
</evidence>
<feature type="region of interest" description="Disordered" evidence="1">
    <location>
        <begin position="60"/>
        <end position="79"/>
    </location>
</feature>
<keyword evidence="3" id="KW-1185">Reference proteome</keyword>
<feature type="region of interest" description="Disordered" evidence="1">
    <location>
        <begin position="1"/>
        <end position="25"/>
    </location>
</feature>
<dbReference type="Gene3D" id="3.80.10.10">
    <property type="entry name" value="Ribonuclease Inhibitor"/>
    <property type="match status" value="4"/>
</dbReference>
<evidence type="ECO:0000313" key="2">
    <source>
        <dbReference type="EMBL" id="CUE62878.1"/>
    </source>
</evidence>
<dbReference type="VEuPathDB" id="TriTrypDB:BSAL_50065"/>
<proteinExistence type="predicted"/>
<dbReference type="InterPro" id="IPR001611">
    <property type="entry name" value="Leu-rich_rpt"/>
</dbReference>
<dbReference type="SMART" id="SM00368">
    <property type="entry name" value="LRR_RI"/>
    <property type="match status" value="8"/>
</dbReference>
<dbReference type="Proteomes" id="UP000051952">
    <property type="component" value="Unassembled WGS sequence"/>
</dbReference>
<evidence type="ECO:0000256" key="1">
    <source>
        <dbReference type="SAM" id="MobiDB-lite"/>
    </source>
</evidence>
<dbReference type="PANTHER" id="PTHR24114">
    <property type="entry name" value="LEUCINE RICH REPEAT FAMILY PROTEIN"/>
    <property type="match status" value="1"/>
</dbReference>
<dbReference type="OrthoDB" id="120976at2759"/>
<dbReference type="Pfam" id="PF13516">
    <property type="entry name" value="LRR_6"/>
    <property type="match status" value="5"/>
</dbReference>
<dbReference type="InterPro" id="IPR052394">
    <property type="entry name" value="LRR-containing"/>
</dbReference>
<dbReference type="InterPro" id="IPR032675">
    <property type="entry name" value="LRR_dom_sf"/>
</dbReference>
<protein>
    <submittedName>
        <fullName evidence="2">Leucine-rich repeat protein, putative</fullName>
    </submittedName>
</protein>
<organism evidence="2 3">
    <name type="scientific">Bodo saltans</name>
    <name type="common">Flagellated protozoan</name>
    <dbReference type="NCBI Taxonomy" id="75058"/>
    <lineage>
        <taxon>Eukaryota</taxon>
        <taxon>Discoba</taxon>
        <taxon>Euglenozoa</taxon>
        <taxon>Kinetoplastea</taxon>
        <taxon>Metakinetoplastina</taxon>
        <taxon>Eubodonida</taxon>
        <taxon>Bodonidae</taxon>
        <taxon>Bodo</taxon>
    </lineage>
</organism>